<dbReference type="GO" id="GO:0004525">
    <property type="term" value="F:ribonuclease III activity"/>
    <property type="evidence" value="ECO:0007669"/>
    <property type="project" value="UniProtKB-UniRule"/>
</dbReference>
<dbReference type="PANTHER" id="PTHR11207">
    <property type="entry name" value="RIBONUCLEASE III"/>
    <property type="match status" value="1"/>
</dbReference>
<keyword evidence="9" id="KW-0460">Magnesium</keyword>
<reference evidence="12 13" key="1">
    <citation type="journal article" date="2009" name="Appl. Environ. Microbiol.">
        <title>Three genomes from the phylum Acidobacteria provide insight into the lifestyles of these microorganisms in soils.</title>
        <authorList>
            <person name="Ward N.L."/>
            <person name="Challacombe J.F."/>
            <person name="Janssen P.H."/>
            <person name="Henrissat B."/>
            <person name="Coutinho P.M."/>
            <person name="Wu M."/>
            <person name="Xie G."/>
            <person name="Haft D.H."/>
            <person name="Sait M."/>
            <person name="Badger J."/>
            <person name="Barabote R.D."/>
            <person name="Bradley B."/>
            <person name="Brettin T.S."/>
            <person name="Brinkac L.M."/>
            <person name="Bruce D."/>
            <person name="Creasy T."/>
            <person name="Daugherty S.C."/>
            <person name="Davidsen T.M."/>
            <person name="DeBoy R.T."/>
            <person name="Detter J.C."/>
            <person name="Dodson R.J."/>
            <person name="Durkin A.S."/>
            <person name="Ganapathy A."/>
            <person name="Gwinn-Giglio M."/>
            <person name="Han C.S."/>
            <person name="Khouri H."/>
            <person name="Kiss H."/>
            <person name="Kothari S.P."/>
            <person name="Madupu R."/>
            <person name="Nelson K.E."/>
            <person name="Nelson W.C."/>
            <person name="Paulsen I."/>
            <person name="Penn K."/>
            <person name="Ren Q."/>
            <person name="Rosovitz M.J."/>
            <person name="Selengut J.D."/>
            <person name="Shrivastava S."/>
            <person name="Sullivan S.A."/>
            <person name="Tapia R."/>
            <person name="Thompson L.S."/>
            <person name="Watkins K.L."/>
            <person name="Yang Q."/>
            <person name="Yu C."/>
            <person name="Zafar N."/>
            <person name="Zhou L."/>
            <person name="Kuske C.R."/>
        </authorList>
    </citation>
    <scope>NUCLEOTIDE SEQUENCE [LARGE SCALE GENOMIC DNA]</scope>
    <source>
        <strain evidence="12 13">Ellin345</strain>
    </source>
</reference>
<dbReference type="GO" id="GO:0046872">
    <property type="term" value="F:metal ion binding"/>
    <property type="evidence" value="ECO:0007669"/>
    <property type="project" value="UniProtKB-KW"/>
</dbReference>
<keyword evidence="8 9" id="KW-0694">RNA-binding</keyword>
<dbReference type="Proteomes" id="UP000002432">
    <property type="component" value="Chromosome"/>
</dbReference>
<evidence type="ECO:0000256" key="7">
    <source>
        <dbReference type="ARBA" id="ARBA00022801"/>
    </source>
</evidence>
<dbReference type="SMART" id="SM00535">
    <property type="entry name" value="RIBOc"/>
    <property type="match status" value="1"/>
</dbReference>
<dbReference type="InterPro" id="IPR014720">
    <property type="entry name" value="dsRBD_dom"/>
</dbReference>
<dbReference type="Gene3D" id="3.30.160.20">
    <property type="match status" value="1"/>
</dbReference>
<evidence type="ECO:0000259" key="10">
    <source>
        <dbReference type="PROSITE" id="PS50137"/>
    </source>
</evidence>
<dbReference type="GO" id="GO:0019843">
    <property type="term" value="F:rRNA binding"/>
    <property type="evidence" value="ECO:0007669"/>
    <property type="project" value="UniProtKB-KW"/>
</dbReference>
<dbReference type="EC" id="3.1.26.3" evidence="9"/>
<dbReference type="OrthoDB" id="9805026at2"/>
<keyword evidence="6 9" id="KW-0255">Endonuclease</keyword>
<keyword evidence="9" id="KW-0963">Cytoplasm</keyword>
<protein>
    <recommendedName>
        <fullName evidence="9">Ribonuclease 3</fullName>
        <ecNumber evidence="9">3.1.26.3</ecNumber>
    </recommendedName>
    <alternativeName>
        <fullName evidence="9">Ribonuclease III</fullName>
        <shortName evidence="9">RNase III</shortName>
    </alternativeName>
</protein>
<comment type="subunit">
    <text evidence="9">Homodimer.</text>
</comment>
<sequence length="258" mass="28969">MTKSRDIAALEKALDHKFEEQELLVRALTHSSYAREQRDHIHDNSVPNDNEQLEFIGDSVLAFVTSQELVKKFPHFQEGELSKLRAYLVSARHLIQTARNLDLGKFLRLGRGEERSGGRSKSAILVDALEAVIAAIYLDGGLRVAQKFILREIVRPELKRMETEHGSALPVTDYKSALQEQAHAAGRKRIVYAVVKEEGPEHRKTFTVEARILSDGNEAPEFVARAEGPTKKRAEQAAARQALHYIESLAEARAPRSE</sequence>
<dbReference type="CDD" id="cd00593">
    <property type="entry name" value="RIBOc"/>
    <property type="match status" value="1"/>
</dbReference>
<evidence type="ECO:0000256" key="3">
    <source>
        <dbReference type="ARBA" id="ARBA00022552"/>
    </source>
</evidence>
<keyword evidence="13" id="KW-1185">Reference proteome</keyword>
<evidence type="ECO:0000256" key="6">
    <source>
        <dbReference type="ARBA" id="ARBA00022759"/>
    </source>
</evidence>
<dbReference type="RefSeq" id="WP_011524653.1">
    <property type="nucleotide sequence ID" value="NC_008009.1"/>
</dbReference>
<organism evidence="12 13">
    <name type="scientific">Koribacter versatilis (strain Ellin345)</name>
    <dbReference type="NCBI Taxonomy" id="204669"/>
    <lineage>
        <taxon>Bacteria</taxon>
        <taxon>Pseudomonadati</taxon>
        <taxon>Acidobacteriota</taxon>
        <taxon>Terriglobia</taxon>
        <taxon>Terriglobales</taxon>
        <taxon>Candidatus Korobacteraceae</taxon>
        <taxon>Candidatus Korobacter</taxon>
    </lineage>
</organism>
<dbReference type="NCBIfam" id="TIGR02191">
    <property type="entry name" value="RNaseIII"/>
    <property type="match status" value="1"/>
</dbReference>
<keyword evidence="3 9" id="KW-0698">rRNA processing</keyword>
<feature type="binding site" evidence="9">
    <location>
        <position position="130"/>
    </location>
    <ligand>
        <name>Mg(2+)</name>
        <dbReference type="ChEBI" id="CHEBI:18420"/>
    </ligand>
</feature>
<dbReference type="CDD" id="cd10845">
    <property type="entry name" value="DSRM_RNAse_III_family"/>
    <property type="match status" value="1"/>
</dbReference>
<dbReference type="Pfam" id="PF00035">
    <property type="entry name" value="dsrm"/>
    <property type="match status" value="1"/>
</dbReference>
<evidence type="ECO:0000256" key="5">
    <source>
        <dbReference type="ARBA" id="ARBA00022722"/>
    </source>
</evidence>
<evidence type="ECO:0000313" key="12">
    <source>
        <dbReference type="EMBL" id="ABF42854.1"/>
    </source>
</evidence>
<keyword evidence="9" id="KW-0479">Metal-binding</keyword>
<feature type="active site" evidence="9">
    <location>
        <position position="130"/>
    </location>
</feature>
<dbReference type="Gene3D" id="1.10.1520.10">
    <property type="entry name" value="Ribonuclease III domain"/>
    <property type="match status" value="1"/>
</dbReference>
<dbReference type="FunFam" id="1.10.1520.10:FF:000001">
    <property type="entry name" value="Ribonuclease 3"/>
    <property type="match status" value="1"/>
</dbReference>
<dbReference type="HOGENOM" id="CLU_000907_1_3_0"/>
<dbReference type="HAMAP" id="MF_00104">
    <property type="entry name" value="RNase_III"/>
    <property type="match status" value="1"/>
</dbReference>
<dbReference type="GO" id="GO:0010468">
    <property type="term" value="P:regulation of gene expression"/>
    <property type="evidence" value="ECO:0007669"/>
    <property type="project" value="TreeGrafter"/>
</dbReference>
<comment type="similarity">
    <text evidence="2">Belongs to the ribonuclease III family.</text>
</comment>
<accession>Q1IJU6</accession>
<proteinExistence type="inferred from homology"/>
<dbReference type="GO" id="GO:0006397">
    <property type="term" value="P:mRNA processing"/>
    <property type="evidence" value="ECO:0007669"/>
    <property type="project" value="UniProtKB-UniRule"/>
</dbReference>
<evidence type="ECO:0000259" key="11">
    <source>
        <dbReference type="PROSITE" id="PS50142"/>
    </source>
</evidence>
<gene>
    <name evidence="9" type="primary">rnc</name>
    <name evidence="12" type="ordered locus">Acid345_3854</name>
</gene>
<feature type="binding site" evidence="9">
    <location>
        <position position="127"/>
    </location>
    <ligand>
        <name>Mg(2+)</name>
        <dbReference type="ChEBI" id="CHEBI:18420"/>
    </ligand>
</feature>
<keyword evidence="4 9" id="KW-0507">mRNA processing</keyword>
<dbReference type="STRING" id="204669.Acid345_3854"/>
<dbReference type="PANTHER" id="PTHR11207:SF0">
    <property type="entry name" value="RIBONUCLEASE 3"/>
    <property type="match status" value="1"/>
</dbReference>
<dbReference type="Pfam" id="PF14622">
    <property type="entry name" value="Ribonucleas_3_3"/>
    <property type="match status" value="1"/>
</dbReference>
<dbReference type="GO" id="GO:0003725">
    <property type="term" value="F:double-stranded RNA binding"/>
    <property type="evidence" value="ECO:0007669"/>
    <property type="project" value="TreeGrafter"/>
</dbReference>
<dbReference type="eggNOG" id="COG0571">
    <property type="taxonomic scope" value="Bacteria"/>
</dbReference>
<feature type="domain" description="RNase III" evidence="11">
    <location>
        <begin position="7"/>
        <end position="141"/>
    </location>
</feature>
<keyword evidence="9" id="KW-0819">tRNA processing</keyword>
<dbReference type="GO" id="GO:0005737">
    <property type="term" value="C:cytoplasm"/>
    <property type="evidence" value="ECO:0007669"/>
    <property type="project" value="UniProtKB-SubCell"/>
</dbReference>
<dbReference type="InterPro" id="IPR000999">
    <property type="entry name" value="RNase_III_dom"/>
</dbReference>
<evidence type="ECO:0000256" key="4">
    <source>
        <dbReference type="ARBA" id="ARBA00022664"/>
    </source>
</evidence>
<dbReference type="InterPro" id="IPR036389">
    <property type="entry name" value="RNase_III_sf"/>
</dbReference>
<feature type="domain" description="DRBM" evidence="10">
    <location>
        <begin position="173"/>
        <end position="248"/>
    </location>
</feature>
<dbReference type="PROSITE" id="PS50137">
    <property type="entry name" value="DS_RBD"/>
    <property type="match status" value="1"/>
</dbReference>
<dbReference type="SUPFAM" id="SSF54768">
    <property type="entry name" value="dsRNA-binding domain-like"/>
    <property type="match status" value="1"/>
</dbReference>
<dbReference type="PROSITE" id="PS50142">
    <property type="entry name" value="RNASE_3_2"/>
    <property type="match status" value="1"/>
</dbReference>
<dbReference type="EMBL" id="CP000360">
    <property type="protein sequence ID" value="ABF42854.1"/>
    <property type="molecule type" value="Genomic_DNA"/>
</dbReference>
<name>Q1IJU6_KORVE</name>
<feature type="binding site" evidence="9">
    <location>
        <position position="54"/>
    </location>
    <ligand>
        <name>Mg(2+)</name>
        <dbReference type="ChEBI" id="CHEBI:18420"/>
    </ligand>
</feature>
<evidence type="ECO:0000256" key="1">
    <source>
        <dbReference type="ARBA" id="ARBA00000109"/>
    </source>
</evidence>
<dbReference type="KEGG" id="aba:Acid345_3854"/>
<keyword evidence="5 9" id="KW-0540">Nuclease</keyword>
<comment type="subcellular location">
    <subcellularLocation>
        <location evidence="9">Cytoplasm</location>
    </subcellularLocation>
</comment>
<comment type="cofactor">
    <cofactor evidence="9">
        <name>Mg(2+)</name>
        <dbReference type="ChEBI" id="CHEBI:18420"/>
    </cofactor>
</comment>
<evidence type="ECO:0000256" key="2">
    <source>
        <dbReference type="ARBA" id="ARBA00010183"/>
    </source>
</evidence>
<keyword evidence="7 9" id="KW-0378">Hydrolase</keyword>
<comment type="catalytic activity">
    <reaction evidence="1 9">
        <text>Endonucleolytic cleavage to 5'-phosphomonoester.</text>
        <dbReference type="EC" id="3.1.26.3"/>
    </reaction>
</comment>
<keyword evidence="9" id="KW-0699">rRNA-binding</keyword>
<dbReference type="InterPro" id="IPR011907">
    <property type="entry name" value="RNase_III"/>
</dbReference>
<feature type="active site" evidence="9">
    <location>
        <position position="58"/>
    </location>
</feature>
<dbReference type="EnsemblBacteria" id="ABF42854">
    <property type="protein sequence ID" value="ABF42854"/>
    <property type="gene ID" value="Acid345_3854"/>
</dbReference>
<evidence type="ECO:0000256" key="8">
    <source>
        <dbReference type="ARBA" id="ARBA00022884"/>
    </source>
</evidence>
<dbReference type="SMART" id="SM00358">
    <property type="entry name" value="DSRM"/>
    <property type="match status" value="1"/>
</dbReference>
<evidence type="ECO:0000256" key="9">
    <source>
        <dbReference type="HAMAP-Rule" id="MF_00104"/>
    </source>
</evidence>
<evidence type="ECO:0000313" key="13">
    <source>
        <dbReference type="Proteomes" id="UP000002432"/>
    </source>
</evidence>
<dbReference type="GO" id="GO:0006364">
    <property type="term" value="P:rRNA processing"/>
    <property type="evidence" value="ECO:0007669"/>
    <property type="project" value="UniProtKB-UniRule"/>
</dbReference>
<dbReference type="GO" id="GO:0008033">
    <property type="term" value="P:tRNA processing"/>
    <property type="evidence" value="ECO:0007669"/>
    <property type="project" value="UniProtKB-KW"/>
</dbReference>
<comment type="function">
    <text evidence="9">Digests double-stranded RNA. Involved in the processing of primary rRNA transcript to yield the immediate precursors to the large and small rRNAs (23S and 16S). Processes some mRNAs, and tRNAs when they are encoded in the rRNA operon. Processes pre-crRNA and tracrRNA of type II CRISPR loci if present in the organism.</text>
</comment>
<dbReference type="AlphaFoldDB" id="Q1IJU6"/>
<dbReference type="SUPFAM" id="SSF69065">
    <property type="entry name" value="RNase III domain-like"/>
    <property type="match status" value="1"/>
</dbReference>